<name>A0A1I2CRE8_9BACL</name>
<evidence type="ECO:0000259" key="2">
    <source>
        <dbReference type="Pfam" id="PF00963"/>
    </source>
</evidence>
<dbReference type="InterPro" id="IPR002102">
    <property type="entry name" value="Cohesin_dom"/>
</dbReference>
<feature type="domain" description="Cohesin" evidence="2">
    <location>
        <begin position="782"/>
        <end position="900"/>
    </location>
</feature>
<dbReference type="Proteomes" id="UP000183410">
    <property type="component" value="Unassembled WGS sequence"/>
</dbReference>
<evidence type="ECO:0000259" key="4">
    <source>
        <dbReference type="Pfam" id="PF21348"/>
    </source>
</evidence>
<keyword evidence="1" id="KW-0732">Signal</keyword>
<dbReference type="InterPro" id="IPR049366">
    <property type="entry name" value="RGL11_C"/>
</dbReference>
<feature type="signal peptide" evidence="1">
    <location>
        <begin position="1"/>
        <end position="31"/>
    </location>
</feature>
<dbReference type="PANTHER" id="PTHR43118">
    <property type="entry name" value="RHAMNOGALACTURONAN LYASE (EUROFUNG)"/>
    <property type="match status" value="1"/>
</dbReference>
<feature type="domain" description="Rhamnogalacturonan lyase family 11 C-terminal" evidence="4">
    <location>
        <begin position="359"/>
        <end position="756"/>
    </location>
</feature>
<dbReference type="EMBL" id="FONN01000005">
    <property type="protein sequence ID" value="SFE70891.1"/>
    <property type="molecule type" value="Genomic_DNA"/>
</dbReference>
<reference evidence="6" key="1">
    <citation type="submission" date="2016-10" db="EMBL/GenBank/DDBJ databases">
        <authorList>
            <person name="Varghese N."/>
            <person name="Submissions S."/>
        </authorList>
    </citation>
    <scope>NUCLEOTIDE SEQUENCE [LARGE SCALE GENOMIC DNA]</scope>
    <source>
        <strain evidence="6">CGMCC 1.10223</strain>
    </source>
</reference>
<dbReference type="Gene3D" id="2.60.40.10">
    <property type="entry name" value="Immunoglobulins"/>
    <property type="match status" value="1"/>
</dbReference>
<evidence type="ECO:0000256" key="1">
    <source>
        <dbReference type="SAM" id="SignalP"/>
    </source>
</evidence>
<protein>
    <recommendedName>
        <fullName evidence="7">Rhamnogalacturonan I lyase beta-sheet domain-containing protein</fullName>
    </recommendedName>
</protein>
<dbReference type="InterPro" id="IPR013783">
    <property type="entry name" value="Ig-like_fold"/>
</dbReference>
<dbReference type="Pfam" id="PF00963">
    <property type="entry name" value="Cohesin"/>
    <property type="match status" value="1"/>
</dbReference>
<dbReference type="SUPFAM" id="SSF69318">
    <property type="entry name" value="Integrin alpha N-terminal domain"/>
    <property type="match status" value="1"/>
</dbReference>
<dbReference type="GO" id="GO:0000272">
    <property type="term" value="P:polysaccharide catabolic process"/>
    <property type="evidence" value="ECO:0007669"/>
    <property type="project" value="InterPro"/>
</dbReference>
<dbReference type="InterPro" id="IPR034641">
    <property type="entry name" value="RGL11"/>
</dbReference>
<evidence type="ECO:0000259" key="3">
    <source>
        <dbReference type="Pfam" id="PF18370"/>
    </source>
</evidence>
<sequence>MFSNHSNWLKKTAATLMGLTLLCGSAAGATAAETTASGQEGTGLGKVQLEYLDRGLVAVASSGNVFLSWRLLGNEVTGYSEGGMIGANFNVYRDGTLIATVTDSTNYSDPQGSASSRYQVAAVVDGEELARSSEATPWGNGYYDLPLNKPADGVTPVGEAFTYSAADMSVGDVDGDGQYEYIVKWDPSNSKDVSQKGYTGEVIIDAYELDGTQLYRIELGPNIRAGAHYTEFMVYDFDGDGKAEMMFKTAPGTKITKYDGSGGIASENYITMPQEDIAAGYSNDDDYRVSKQGYYDHVVNMFMNWDEHEEVINGNWPATLEESFGIAPKYAYPLSREDAEELTDYFMDVYAPARSGNNKLRDFEGFILSGPEYLTVFEGATGKELETIHYKPGRHDDGLMWGDYAMGRIEPGNRVDRFLAGVAYLDGTKPYAVFARGYYTRSTLVSYAWDGKHLREHWFVDSGWVPMTNPFNDGPHGRPGLNPAFASLTTQGAHSLSTADVDGDGKQEIIYGSSTIDHDGTLLYSSGDILPPGSANPGTYAGLGHGDALHVADIDPDRPGLEIFMVHEGGPYAPYGYSLRDAGTGEVIYGGYTGKDTGRGMIGDIDPDHSGLETWAVGTWTASGTQISTTSPGTNINIKWAGNMTTQIVNGSLENTPTIDDWKRGRLLSATGTRTNNHTKGTPSLVADIFGDWREEMLVRTVDSSAIRIYMSTELTDRKLYTLMHDPQYRTGVAWQNTTYNQPTYTSFYFASDTNFANVPIPNYWTPVVDDRNSVGATLIGPNAMAKGQTFDVVYALQNVPRGIAEQNIRIEFDPKVLELARMPESLDTGRFIINEHVEAAGVISLKGSHAGDGLGNPLGNLFKLTFRIKADAPADVTALAVTKLIGTDGAGVNTQLAGDVLNIKVN</sequence>
<evidence type="ECO:0000313" key="6">
    <source>
        <dbReference type="Proteomes" id="UP000183410"/>
    </source>
</evidence>
<organism evidence="5 6">
    <name type="scientific">Paenibacillus algorifonticola</name>
    <dbReference type="NCBI Taxonomy" id="684063"/>
    <lineage>
        <taxon>Bacteria</taxon>
        <taxon>Bacillati</taxon>
        <taxon>Bacillota</taxon>
        <taxon>Bacilli</taxon>
        <taxon>Bacillales</taxon>
        <taxon>Paenibacillaceae</taxon>
        <taxon>Paenibacillus</taxon>
    </lineage>
</organism>
<dbReference type="Gene3D" id="2.60.40.680">
    <property type="match status" value="1"/>
</dbReference>
<feature type="domain" description="Rhamnogalacturonan lyase family 11 C-terminal" evidence="4">
    <location>
        <begin position="142"/>
        <end position="255"/>
    </location>
</feature>
<dbReference type="SUPFAM" id="SSF49384">
    <property type="entry name" value="Carbohydrate-binding domain"/>
    <property type="match status" value="1"/>
</dbReference>
<dbReference type="Pfam" id="PF18370">
    <property type="entry name" value="RGI_lyase"/>
    <property type="match status" value="1"/>
</dbReference>
<proteinExistence type="predicted"/>
<dbReference type="InterPro" id="IPR008965">
    <property type="entry name" value="CBM2/CBM3_carb-bd_dom_sf"/>
</dbReference>
<keyword evidence="6" id="KW-1185">Reference proteome</keyword>
<feature type="domain" description="Rhamnogalacturonan I lyase beta-sheet" evidence="3">
    <location>
        <begin position="48"/>
        <end position="138"/>
    </location>
</feature>
<evidence type="ECO:0008006" key="7">
    <source>
        <dbReference type="Google" id="ProtNLM"/>
    </source>
</evidence>
<dbReference type="CDD" id="cd10318">
    <property type="entry name" value="RGL11"/>
    <property type="match status" value="1"/>
</dbReference>
<dbReference type="GO" id="GO:0030246">
    <property type="term" value="F:carbohydrate binding"/>
    <property type="evidence" value="ECO:0007669"/>
    <property type="project" value="InterPro"/>
</dbReference>
<gene>
    <name evidence="5" type="ORF">SAMN04487969_105230</name>
</gene>
<feature type="chain" id="PRO_5010351004" description="Rhamnogalacturonan I lyase beta-sheet domain-containing protein" evidence="1">
    <location>
        <begin position="32"/>
        <end position="907"/>
    </location>
</feature>
<evidence type="ECO:0000313" key="5">
    <source>
        <dbReference type="EMBL" id="SFE70891.1"/>
    </source>
</evidence>
<dbReference type="InterPro" id="IPR028994">
    <property type="entry name" value="Integrin_alpha_N"/>
</dbReference>
<dbReference type="PANTHER" id="PTHR43118:SF1">
    <property type="entry name" value="RHAMNOGALACTURONAN LYASE (EUROFUNG)"/>
    <property type="match status" value="1"/>
</dbReference>
<dbReference type="AlphaFoldDB" id="A0A1I2CRE8"/>
<dbReference type="Pfam" id="PF21348">
    <property type="entry name" value="RGL11_C"/>
    <property type="match status" value="2"/>
</dbReference>
<accession>A0A1I2CRE8</accession>
<dbReference type="InterPro" id="IPR041624">
    <property type="entry name" value="RGI_lyase"/>
</dbReference>